<organism evidence="2 3">
    <name type="scientific">Thermonema lapsum</name>
    <dbReference type="NCBI Taxonomy" id="28195"/>
    <lineage>
        <taxon>Bacteria</taxon>
        <taxon>Pseudomonadati</taxon>
        <taxon>Bacteroidota</taxon>
        <taxon>Cytophagia</taxon>
        <taxon>Cytophagales</taxon>
        <taxon>Thermonemataceae</taxon>
        <taxon>Thermonema</taxon>
    </lineage>
</organism>
<evidence type="ECO:0000259" key="1">
    <source>
        <dbReference type="PROSITE" id="PS51819"/>
    </source>
</evidence>
<dbReference type="InterPro" id="IPR037523">
    <property type="entry name" value="VOC_core"/>
</dbReference>
<protein>
    <submittedName>
        <fullName evidence="2">Catechol-2,3-dioxygenase</fullName>
    </submittedName>
</protein>
<dbReference type="EMBL" id="JAASRN010000001">
    <property type="protein sequence ID" value="NIK73250.1"/>
    <property type="molecule type" value="Genomic_DNA"/>
</dbReference>
<evidence type="ECO:0000313" key="2">
    <source>
        <dbReference type="EMBL" id="NIK73250.1"/>
    </source>
</evidence>
<keyword evidence="2" id="KW-0223">Dioxygenase</keyword>
<keyword evidence="3" id="KW-1185">Reference proteome</keyword>
<proteinExistence type="predicted"/>
<dbReference type="InterPro" id="IPR029068">
    <property type="entry name" value="Glyas_Bleomycin-R_OHBP_Dase"/>
</dbReference>
<dbReference type="PROSITE" id="PS51819">
    <property type="entry name" value="VOC"/>
    <property type="match status" value="1"/>
</dbReference>
<dbReference type="Pfam" id="PF00903">
    <property type="entry name" value="Glyoxalase"/>
    <property type="match status" value="1"/>
</dbReference>
<gene>
    <name evidence="2" type="ORF">FHS56_000736</name>
</gene>
<dbReference type="Proteomes" id="UP000537126">
    <property type="component" value="Unassembled WGS sequence"/>
</dbReference>
<dbReference type="RefSeq" id="WP_166918508.1">
    <property type="nucleotide sequence ID" value="NZ_JAASRN010000001.1"/>
</dbReference>
<dbReference type="InterPro" id="IPR004360">
    <property type="entry name" value="Glyas_Fos-R_dOase_dom"/>
</dbReference>
<name>A0A846MPD0_9BACT</name>
<dbReference type="Gene3D" id="3.10.180.10">
    <property type="entry name" value="2,3-Dihydroxybiphenyl 1,2-Dioxygenase, domain 1"/>
    <property type="match status" value="1"/>
</dbReference>
<comment type="caution">
    <text evidence="2">The sequence shown here is derived from an EMBL/GenBank/DDBJ whole genome shotgun (WGS) entry which is preliminary data.</text>
</comment>
<evidence type="ECO:0000313" key="3">
    <source>
        <dbReference type="Proteomes" id="UP000537126"/>
    </source>
</evidence>
<dbReference type="SUPFAM" id="SSF54593">
    <property type="entry name" value="Glyoxalase/Bleomycin resistance protein/Dihydroxybiphenyl dioxygenase"/>
    <property type="match status" value="1"/>
</dbReference>
<dbReference type="AlphaFoldDB" id="A0A846MPD0"/>
<reference evidence="2 3" key="1">
    <citation type="submission" date="2020-03" db="EMBL/GenBank/DDBJ databases">
        <title>Genomic Encyclopedia of Type Strains, Phase IV (KMG-IV): sequencing the most valuable type-strain genomes for metagenomic binning, comparative biology and taxonomic classification.</title>
        <authorList>
            <person name="Goeker M."/>
        </authorList>
    </citation>
    <scope>NUCLEOTIDE SEQUENCE [LARGE SCALE GENOMIC DNA]</scope>
    <source>
        <strain evidence="2 3">DSM 5718</strain>
    </source>
</reference>
<sequence>MEIRSLAIATHCLDDLYDFYAAVLGLPVGESSRQGQPSFTITLEGTRFTFSEAAQGQPYYHFAFNIAENKIEEALKWIKAKGIEPIEWNGIVIHDFKNWNAHSFYFFDPAGNIVEFIARHDLKQTQRNAPFDVSHIFSVSEIGWVVDNVLDARRAMQEEIGLPLYYTEGDGRRFAAMGDPCGLFILVEKGRDWFPTQRPARVFPMKVAISMPVGSIVASVWTCFPSENYPYALEVL</sequence>
<feature type="domain" description="VOC" evidence="1">
    <location>
        <begin position="2"/>
        <end position="119"/>
    </location>
</feature>
<dbReference type="GO" id="GO:0051213">
    <property type="term" value="F:dioxygenase activity"/>
    <property type="evidence" value="ECO:0007669"/>
    <property type="project" value="UniProtKB-KW"/>
</dbReference>
<keyword evidence="2" id="KW-0560">Oxidoreductase</keyword>
<accession>A0A846MPD0</accession>